<gene>
    <name evidence="2" type="ORF">GCM10010094_39640</name>
</gene>
<reference evidence="2" key="2">
    <citation type="submission" date="2020-09" db="EMBL/GenBank/DDBJ databases">
        <authorList>
            <person name="Sun Q."/>
            <person name="Ohkuma M."/>
        </authorList>
    </citation>
    <scope>NUCLEOTIDE SEQUENCE</scope>
    <source>
        <strain evidence="2">JCM 3035</strain>
    </source>
</reference>
<evidence type="ECO:0000256" key="1">
    <source>
        <dbReference type="SAM" id="MobiDB-lite"/>
    </source>
</evidence>
<keyword evidence="3" id="KW-1185">Reference proteome</keyword>
<proteinExistence type="predicted"/>
<evidence type="ECO:0000313" key="3">
    <source>
        <dbReference type="Proteomes" id="UP000637788"/>
    </source>
</evidence>
<feature type="region of interest" description="Disordered" evidence="1">
    <location>
        <begin position="24"/>
        <end position="51"/>
    </location>
</feature>
<reference evidence="2" key="1">
    <citation type="journal article" date="2014" name="Int. J. Syst. Evol. Microbiol.">
        <title>Complete genome sequence of Corynebacterium casei LMG S-19264T (=DSM 44701T), isolated from a smear-ripened cheese.</title>
        <authorList>
            <consortium name="US DOE Joint Genome Institute (JGI-PGF)"/>
            <person name="Walter F."/>
            <person name="Albersmeier A."/>
            <person name="Kalinowski J."/>
            <person name="Ruckert C."/>
        </authorList>
    </citation>
    <scope>NUCLEOTIDE SEQUENCE</scope>
    <source>
        <strain evidence="2">JCM 3035</strain>
    </source>
</reference>
<dbReference type="EMBL" id="BMPQ01000009">
    <property type="protein sequence ID" value="GGK74753.1"/>
    <property type="molecule type" value="Genomic_DNA"/>
</dbReference>
<sequence>MTLRVAAAGASWLVAQFPAPLKAKACGSPHPEDPGAPGKPVPPTTRSFPPAGGVVGRCVVCPSLRARIES</sequence>
<protein>
    <submittedName>
        <fullName evidence="2">Uncharacterized protein</fullName>
    </submittedName>
</protein>
<dbReference type="Proteomes" id="UP000637788">
    <property type="component" value="Unassembled WGS sequence"/>
</dbReference>
<organism evidence="2 3">
    <name type="scientific">Streptomyces flaveus</name>
    <dbReference type="NCBI Taxonomy" id="66370"/>
    <lineage>
        <taxon>Bacteria</taxon>
        <taxon>Bacillati</taxon>
        <taxon>Actinomycetota</taxon>
        <taxon>Actinomycetes</taxon>
        <taxon>Kitasatosporales</taxon>
        <taxon>Streptomycetaceae</taxon>
        <taxon>Streptomyces</taxon>
        <taxon>Streptomyces aurantiacus group</taxon>
    </lineage>
</organism>
<comment type="caution">
    <text evidence="2">The sequence shown here is derived from an EMBL/GenBank/DDBJ whole genome shotgun (WGS) entry which is preliminary data.</text>
</comment>
<evidence type="ECO:0000313" key="2">
    <source>
        <dbReference type="EMBL" id="GGK74753.1"/>
    </source>
</evidence>
<dbReference type="AlphaFoldDB" id="A0A917QWX8"/>
<name>A0A917QWX8_9ACTN</name>
<accession>A0A917QWX8</accession>